<dbReference type="Proteomes" id="UP001501565">
    <property type="component" value="Unassembled WGS sequence"/>
</dbReference>
<proteinExistence type="predicted"/>
<dbReference type="RefSeq" id="WP_344798007.1">
    <property type="nucleotide sequence ID" value="NZ_BAABBN010000006.1"/>
</dbReference>
<reference evidence="3" key="1">
    <citation type="journal article" date="2019" name="Int. J. Syst. Evol. Microbiol.">
        <title>The Global Catalogue of Microorganisms (GCM) 10K type strain sequencing project: providing services to taxonomists for standard genome sequencing and annotation.</title>
        <authorList>
            <consortium name="The Broad Institute Genomics Platform"/>
            <consortium name="The Broad Institute Genome Sequencing Center for Infectious Disease"/>
            <person name="Wu L."/>
            <person name="Ma J."/>
        </authorList>
    </citation>
    <scope>NUCLEOTIDE SEQUENCE [LARGE SCALE GENOMIC DNA]</scope>
    <source>
        <strain evidence="3">JCM 17551</strain>
    </source>
</reference>
<name>A0ABP7MI03_9GAMM</name>
<evidence type="ECO:0000313" key="2">
    <source>
        <dbReference type="EMBL" id="GAA3923606.1"/>
    </source>
</evidence>
<sequence>MLLKRAFVSLVALNALFVLYVVMQKSASSEEGVSKTFDQHGEALVLVAEVSAIPVKKVVDACVSVGPLETLELAQQAYQRLAARNVKSEIVEKDTLASVDYWVIIPPRPSERQALRLLKQLQLADIDSYVVTQGDYANAISLGLFTVQSSAHRIKNKMVSAGFDAIIQEIPRRQIRYWLEAESKLGSFEAVFRDLNVKISEKSCKSR</sequence>
<dbReference type="Gene3D" id="3.30.70.1070">
    <property type="entry name" value="Sporulation related repeat"/>
    <property type="match status" value="1"/>
</dbReference>
<gene>
    <name evidence="2" type="ORF">GCM10022277_19380</name>
</gene>
<evidence type="ECO:0000313" key="3">
    <source>
        <dbReference type="Proteomes" id="UP001501565"/>
    </source>
</evidence>
<evidence type="ECO:0000259" key="1">
    <source>
        <dbReference type="Pfam" id="PF05036"/>
    </source>
</evidence>
<feature type="domain" description="SPOR" evidence="1">
    <location>
        <begin position="62"/>
        <end position="132"/>
    </location>
</feature>
<dbReference type="EMBL" id="BAABBN010000006">
    <property type="protein sequence ID" value="GAA3923606.1"/>
    <property type="molecule type" value="Genomic_DNA"/>
</dbReference>
<keyword evidence="3" id="KW-1185">Reference proteome</keyword>
<dbReference type="SUPFAM" id="SSF110997">
    <property type="entry name" value="Sporulation related repeat"/>
    <property type="match status" value="1"/>
</dbReference>
<dbReference type="Pfam" id="PF05036">
    <property type="entry name" value="SPOR"/>
    <property type="match status" value="1"/>
</dbReference>
<organism evidence="2 3">
    <name type="scientific">Litoribacillus peritrichatus</name>
    <dbReference type="NCBI Taxonomy" id="718191"/>
    <lineage>
        <taxon>Bacteria</taxon>
        <taxon>Pseudomonadati</taxon>
        <taxon>Pseudomonadota</taxon>
        <taxon>Gammaproteobacteria</taxon>
        <taxon>Oceanospirillales</taxon>
        <taxon>Oceanospirillaceae</taxon>
        <taxon>Litoribacillus</taxon>
    </lineage>
</organism>
<comment type="caution">
    <text evidence="2">The sequence shown here is derived from an EMBL/GenBank/DDBJ whole genome shotgun (WGS) entry which is preliminary data.</text>
</comment>
<accession>A0ABP7MI03</accession>
<dbReference type="InterPro" id="IPR036680">
    <property type="entry name" value="SPOR-like_sf"/>
</dbReference>
<protein>
    <submittedName>
        <fullName evidence="2">SPOR domain-containing protein</fullName>
    </submittedName>
</protein>
<dbReference type="InterPro" id="IPR007730">
    <property type="entry name" value="SPOR-like_dom"/>
</dbReference>